<evidence type="ECO:0000313" key="3">
    <source>
        <dbReference type="Proteomes" id="UP000187429"/>
    </source>
</evidence>
<name>A0A1R1YRK9_9FUNG</name>
<proteinExistence type="predicted"/>
<feature type="region of interest" description="Disordered" evidence="1">
    <location>
        <begin position="247"/>
        <end position="266"/>
    </location>
</feature>
<feature type="region of interest" description="Disordered" evidence="1">
    <location>
        <begin position="272"/>
        <end position="291"/>
    </location>
</feature>
<keyword evidence="3" id="KW-1185">Reference proteome</keyword>
<accession>A0A1R1YRK9</accession>
<dbReference type="OrthoDB" id="10448720at2759"/>
<dbReference type="AlphaFoldDB" id="A0A1R1YRK9"/>
<evidence type="ECO:0000256" key="1">
    <source>
        <dbReference type="SAM" id="MobiDB-lite"/>
    </source>
</evidence>
<comment type="caution">
    <text evidence="2">The sequence shown here is derived from an EMBL/GenBank/DDBJ whole genome shotgun (WGS) entry which is preliminary data.</text>
</comment>
<dbReference type="Proteomes" id="UP000187429">
    <property type="component" value="Unassembled WGS sequence"/>
</dbReference>
<reference evidence="3" key="1">
    <citation type="submission" date="2017-01" db="EMBL/GenBank/DDBJ databases">
        <authorList>
            <person name="Wang Y."/>
            <person name="White M."/>
            <person name="Kvist S."/>
            <person name="Moncalvo J.-M."/>
        </authorList>
    </citation>
    <scope>NUCLEOTIDE SEQUENCE [LARGE SCALE GENOMIC DNA]</scope>
    <source>
        <strain evidence="3">ID-206-W2</strain>
    </source>
</reference>
<gene>
    <name evidence="2" type="ORF">AYI69_g1091</name>
</gene>
<dbReference type="EMBL" id="LSSM01000291">
    <property type="protein sequence ID" value="OMJ29416.1"/>
    <property type="molecule type" value="Genomic_DNA"/>
</dbReference>
<evidence type="ECO:0000313" key="2">
    <source>
        <dbReference type="EMBL" id="OMJ29416.1"/>
    </source>
</evidence>
<organism evidence="2 3">
    <name type="scientific">Smittium culicis</name>
    <dbReference type="NCBI Taxonomy" id="133412"/>
    <lineage>
        <taxon>Eukaryota</taxon>
        <taxon>Fungi</taxon>
        <taxon>Fungi incertae sedis</taxon>
        <taxon>Zoopagomycota</taxon>
        <taxon>Kickxellomycotina</taxon>
        <taxon>Harpellomycetes</taxon>
        <taxon>Harpellales</taxon>
        <taxon>Legeriomycetaceae</taxon>
        <taxon>Smittium</taxon>
    </lineage>
</organism>
<feature type="compositionally biased region" description="Polar residues" evidence="1">
    <location>
        <begin position="247"/>
        <end position="265"/>
    </location>
</feature>
<sequence length="291" mass="32069">MIGNLSQLSSKENDSETNSAYYEAENEGILDHNHTSFDLADQVTADRTQNYPQPSLSAQQSFSSENIELETNLLDNDAINIALIDYKESGGYKYGRNMYTYNSSKYLDDSESASSYNSSNAEEYCKVSRVVDGCSLNGNDGVNCLTGNSGTLHRIKKYSNLTRDFFKEKVDPTSIGESIAGRIRSMVISPSSSSQVTEESLTHLGKNFDLDEFESSSLSKKSSDASYILITPVRNKRSHDSFESVNRIESSSQLHSQEETSQTTLACDIDKKNSSISFGGMSVGPDTLNED</sequence>
<protein>
    <submittedName>
        <fullName evidence="2">Uncharacterized protein</fullName>
    </submittedName>
</protein>